<evidence type="ECO:0000313" key="2">
    <source>
        <dbReference type="EMBL" id="ACR37207.1"/>
    </source>
</evidence>
<protein>
    <submittedName>
        <fullName evidence="2">Uncharacterized protein</fullName>
    </submittedName>
</protein>
<dbReference type="KEGG" id="zma:100501994"/>
<reference evidence="2" key="2">
    <citation type="submission" date="2012-06" db="EMBL/GenBank/DDBJ databases">
        <authorList>
            <person name="Yu Y."/>
            <person name="Currie J."/>
            <person name="Lomeli R."/>
            <person name="Angelova A."/>
            <person name="Collura K."/>
            <person name="Wissotski M."/>
            <person name="Campos D."/>
            <person name="Kudrna D."/>
            <person name="Golser W."/>
            <person name="Ashely E."/>
            <person name="Descour A."/>
            <person name="Fernandes J."/>
            <person name="Soderlund C."/>
            <person name="Walbot V."/>
        </authorList>
    </citation>
    <scope>NUCLEOTIDE SEQUENCE</scope>
    <source>
        <strain evidence="2">B73</strain>
    </source>
</reference>
<accession>C4J7Q7</accession>
<dbReference type="AlphaFoldDB" id="C4J7Q7"/>
<feature type="region of interest" description="Disordered" evidence="1">
    <location>
        <begin position="1"/>
        <end position="88"/>
    </location>
</feature>
<feature type="region of interest" description="Disordered" evidence="1">
    <location>
        <begin position="113"/>
        <end position="166"/>
    </location>
</feature>
<reference evidence="2" key="1">
    <citation type="journal article" date="2009" name="PLoS Genet.">
        <title>Sequencing, mapping, and analysis of 27,455 maize full-length cDNAs.</title>
        <authorList>
            <person name="Soderlund C."/>
            <person name="Descour A."/>
            <person name="Kudrna D."/>
            <person name="Bomhoff M."/>
            <person name="Boyd L."/>
            <person name="Currie J."/>
            <person name="Angelova A."/>
            <person name="Collura K."/>
            <person name="Wissotski M."/>
            <person name="Ashley E."/>
            <person name="Morrow D."/>
            <person name="Fernandes J."/>
            <person name="Walbot V."/>
            <person name="Yu Y."/>
        </authorList>
    </citation>
    <scope>NUCLEOTIDE SEQUENCE</scope>
    <source>
        <strain evidence="2">B73</strain>
    </source>
</reference>
<sequence>MRVPVGARARAAGRASGAGPGAPVAGDDRDDTGGEAVRLRRVPRRAGAPARPGPALPLGAHRRRSRRRGGGVRVRPRRQVPHGARADPYVQRAGGVQAVDRGGMRAGVAVGALHDPGAGRLHGPRCKGFGGDGMPKMEEQRREYKVRGEGEPEGVQGRRAQGRTEA</sequence>
<dbReference type="RefSeq" id="NP_001183513.2">
    <property type="nucleotide sequence ID" value="NM_001196584.2"/>
</dbReference>
<dbReference type="GeneID" id="100501994"/>
<feature type="compositionally biased region" description="Basic residues" evidence="1">
    <location>
        <begin position="60"/>
        <end position="80"/>
    </location>
</feature>
<name>C4J7Q7_MAIZE</name>
<feature type="compositionally biased region" description="Basic and acidic residues" evidence="1">
    <location>
        <begin position="135"/>
        <end position="150"/>
    </location>
</feature>
<dbReference type="OrthoDB" id="72851at2759"/>
<evidence type="ECO:0000256" key="1">
    <source>
        <dbReference type="SAM" id="MobiDB-lite"/>
    </source>
</evidence>
<organism evidence="2">
    <name type="scientific">Zea mays</name>
    <name type="common">Maize</name>
    <dbReference type="NCBI Taxonomy" id="4577"/>
    <lineage>
        <taxon>Eukaryota</taxon>
        <taxon>Viridiplantae</taxon>
        <taxon>Streptophyta</taxon>
        <taxon>Embryophyta</taxon>
        <taxon>Tracheophyta</taxon>
        <taxon>Spermatophyta</taxon>
        <taxon>Magnoliopsida</taxon>
        <taxon>Liliopsida</taxon>
        <taxon>Poales</taxon>
        <taxon>Poaceae</taxon>
        <taxon>PACMAD clade</taxon>
        <taxon>Panicoideae</taxon>
        <taxon>Andropogonodae</taxon>
        <taxon>Andropogoneae</taxon>
        <taxon>Tripsacinae</taxon>
        <taxon>Zea</taxon>
    </lineage>
</organism>
<feature type="compositionally biased region" description="Low complexity" evidence="1">
    <location>
        <begin position="1"/>
        <end position="25"/>
    </location>
</feature>
<dbReference type="EMBL" id="BT086854">
    <property type="protein sequence ID" value="ACR37207.1"/>
    <property type="molecule type" value="mRNA"/>
</dbReference>
<proteinExistence type="evidence at transcript level"/>